<comment type="similarity">
    <text evidence="1">Belongs to the TRAFAC class dynamin-like GTPase superfamily. IRG family.</text>
</comment>
<dbReference type="Gene3D" id="3.40.50.300">
    <property type="entry name" value="P-loop containing nucleotide triphosphate hydrolases"/>
    <property type="match status" value="1"/>
</dbReference>
<gene>
    <name evidence="7" type="ORF">NHX12_004675</name>
</gene>
<dbReference type="AlphaFoldDB" id="A0A9Q0DVN6"/>
<dbReference type="PANTHER" id="PTHR32341">
    <property type="entry name" value="INTERFERON-INDUCIBLE GTPASE"/>
    <property type="match status" value="1"/>
</dbReference>
<keyword evidence="5" id="KW-0812">Transmembrane</keyword>
<keyword evidence="4" id="KW-0342">GTP-binding</keyword>
<dbReference type="EMBL" id="JANIIK010000111">
    <property type="protein sequence ID" value="KAJ3595371.1"/>
    <property type="molecule type" value="Genomic_DNA"/>
</dbReference>
<accession>A0A9Q0DVN6</accession>
<evidence type="ECO:0000256" key="1">
    <source>
        <dbReference type="ARBA" id="ARBA00005429"/>
    </source>
</evidence>
<dbReference type="GO" id="GO:0005525">
    <property type="term" value="F:GTP binding"/>
    <property type="evidence" value="ECO:0007669"/>
    <property type="project" value="UniProtKB-KW"/>
</dbReference>
<dbReference type="SUPFAM" id="SSF52540">
    <property type="entry name" value="P-loop containing nucleoside triphosphate hydrolases"/>
    <property type="match status" value="1"/>
</dbReference>
<dbReference type="Proteomes" id="UP001148018">
    <property type="component" value="Unassembled WGS sequence"/>
</dbReference>
<feature type="non-terminal residue" evidence="7">
    <location>
        <position position="280"/>
    </location>
</feature>
<evidence type="ECO:0000313" key="7">
    <source>
        <dbReference type="EMBL" id="KAJ3595371.1"/>
    </source>
</evidence>
<protein>
    <recommendedName>
        <fullName evidence="6">IRG-type G domain-containing protein</fullName>
    </recommendedName>
</protein>
<evidence type="ECO:0000259" key="6">
    <source>
        <dbReference type="PROSITE" id="PS51716"/>
    </source>
</evidence>
<feature type="transmembrane region" description="Helical" evidence="5">
    <location>
        <begin position="250"/>
        <end position="279"/>
    </location>
</feature>
<evidence type="ECO:0000313" key="8">
    <source>
        <dbReference type="Proteomes" id="UP001148018"/>
    </source>
</evidence>
<keyword evidence="3" id="KW-0378">Hydrolase</keyword>
<proteinExistence type="inferred from homology"/>
<evidence type="ECO:0000256" key="2">
    <source>
        <dbReference type="ARBA" id="ARBA00022741"/>
    </source>
</evidence>
<keyword evidence="5" id="KW-0472">Membrane</keyword>
<comment type="caution">
    <text evidence="7">The sequence shown here is derived from an EMBL/GenBank/DDBJ whole genome shotgun (WGS) entry which is preliminary data.</text>
</comment>
<dbReference type="Pfam" id="PF05049">
    <property type="entry name" value="IIGP"/>
    <property type="match status" value="1"/>
</dbReference>
<keyword evidence="8" id="KW-1185">Reference proteome</keyword>
<dbReference type="OrthoDB" id="422720at2759"/>
<dbReference type="InterPro" id="IPR030385">
    <property type="entry name" value="G_IRG_dom"/>
</dbReference>
<keyword evidence="5" id="KW-1133">Transmembrane helix</keyword>
<dbReference type="GO" id="GO:0016020">
    <property type="term" value="C:membrane"/>
    <property type="evidence" value="ECO:0007669"/>
    <property type="project" value="InterPro"/>
</dbReference>
<dbReference type="InterPro" id="IPR027417">
    <property type="entry name" value="P-loop_NTPase"/>
</dbReference>
<organism evidence="7 8">
    <name type="scientific">Muraenolepis orangiensis</name>
    <name type="common">Patagonian moray cod</name>
    <dbReference type="NCBI Taxonomy" id="630683"/>
    <lineage>
        <taxon>Eukaryota</taxon>
        <taxon>Metazoa</taxon>
        <taxon>Chordata</taxon>
        <taxon>Craniata</taxon>
        <taxon>Vertebrata</taxon>
        <taxon>Euteleostomi</taxon>
        <taxon>Actinopterygii</taxon>
        <taxon>Neopterygii</taxon>
        <taxon>Teleostei</taxon>
        <taxon>Neoteleostei</taxon>
        <taxon>Acanthomorphata</taxon>
        <taxon>Zeiogadaria</taxon>
        <taxon>Gadariae</taxon>
        <taxon>Gadiformes</taxon>
        <taxon>Muraenolepidoidei</taxon>
        <taxon>Muraenolepididae</taxon>
        <taxon>Muraenolepis</taxon>
    </lineage>
</organism>
<evidence type="ECO:0000256" key="4">
    <source>
        <dbReference type="ARBA" id="ARBA00023134"/>
    </source>
</evidence>
<dbReference type="InterPro" id="IPR007743">
    <property type="entry name" value="Immunity-related_GTPase-like"/>
</dbReference>
<dbReference type="InterPro" id="IPR051515">
    <property type="entry name" value="IRG"/>
</dbReference>
<feature type="domain" description="IRG-type G" evidence="6">
    <location>
        <begin position="35"/>
        <end position="216"/>
    </location>
</feature>
<dbReference type="GO" id="GO:0016787">
    <property type="term" value="F:hydrolase activity"/>
    <property type="evidence" value="ECO:0007669"/>
    <property type="project" value="UniProtKB-KW"/>
</dbReference>
<evidence type="ECO:0000256" key="3">
    <source>
        <dbReference type="ARBA" id="ARBA00022801"/>
    </source>
</evidence>
<dbReference type="PROSITE" id="PS51716">
    <property type="entry name" value="G_IRG"/>
    <property type="match status" value="1"/>
</dbReference>
<dbReference type="CDD" id="cd04104">
    <property type="entry name" value="p47_IIGP_like"/>
    <property type="match status" value="1"/>
</dbReference>
<dbReference type="PANTHER" id="PTHR32341:SF10">
    <property type="entry name" value="INTERFERON-INDUCIBLE GTPASE 5"/>
    <property type="match status" value="1"/>
</dbReference>
<sequence>MESECIEDITRALENNDTQLAASITQKYLEDLNSIPLNIAVTGESGSGKSSFVNAFRGIDQEDERAAPTGVVETTMKPEPYPHPQYPNVTLWDLPGIGTPNFTAHQYLKHVEFEKFDFFIIISAGRFRENDAKLAQEIKKMGKSFYFVHAKIDNDLRAAEQSQREYNQENTLQKIRENCIQGLEKQGVTSPQVFLVSNFDLHLYDFPTLQETMERDLPSHKRDVLILAIPNICKSNIQKKKEVFRSQIKFYALTSAAIAAVPLPGLSIAADLGILVSVLR</sequence>
<name>A0A9Q0DVN6_9TELE</name>
<keyword evidence="2" id="KW-0547">Nucleotide-binding</keyword>
<reference evidence="7" key="1">
    <citation type="submission" date="2022-07" db="EMBL/GenBank/DDBJ databases">
        <title>Chromosome-level genome of Muraenolepis orangiensis.</title>
        <authorList>
            <person name="Kim J."/>
        </authorList>
    </citation>
    <scope>NUCLEOTIDE SEQUENCE</scope>
    <source>
        <strain evidence="7">KU_S4_2022</strain>
        <tissue evidence="7">Muscle</tissue>
    </source>
</reference>
<evidence type="ECO:0000256" key="5">
    <source>
        <dbReference type="SAM" id="Phobius"/>
    </source>
</evidence>
<dbReference type="FunFam" id="3.40.50.300:FF:000541">
    <property type="entry name" value="Immunity related GTPase M"/>
    <property type="match status" value="1"/>
</dbReference>